<sequence>MPDPAARRQQPWLDIPDPHMVYIVLGSIAAQYMRVQISSLALYIPHVVKNSLFTSDSVLFLSLNFQVPTSDGKLEYHGQDSNCVN</sequence>
<evidence type="ECO:0000313" key="1">
    <source>
        <dbReference type="EMBL" id="GMG41434.1"/>
    </source>
</evidence>
<dbReference type="AlphaFoldDB" id="A0A9W7DJ29"/>
<gene>
    <name evidence="1" type="ORF">Amon01_000652100</name>
</gene>
<keyword evidence="2" id="KW-1185">Reference proteome</keyword>
<proteinExistence type="predicted"/>
<protein>
    <submittedName>
        <fullName evidence="1">Unnamed protein product</fullName>
    </submittedName>
</protein>
<name>A0A9W7DJ29_AMBMO</name>
<organism evidence="1 2">
    <name type="scientific">Ambrosiozyma monospora</name>
    <name type="common">Yeast</name>
    <name type="synonym">Endomycopsis monosporus</name>
    <dbReference type="NCBI Taxonomy" id="43982"/>
    <lineage>
        <taxon>Eukaryota</taxon>
        <taxon>Fungi</taxon>
        <taxon>Dikarya</taxon>
        <taxon>Ascomycota</taxon>
        <taxon>Saccharomycotina</taxon>
        <taxon>Pichiomycetes</taxon>
        <taxon>Pichiales</taxon>
        <taxon>Pichiaceae</taxon>
        <taxon>Ambrosiozyma</taxon>
    </lineage>
</organism>
<dbReference type="EMBL" id="BSXU01004183">
    <property type="protein sequence ID" value="GMG41434.1"/>
    <property type="molecule type" value="Genomic_DNA"/>
</dbReference>
<dbReference type="Proteomes" id="UP001165063">
    <property type="component" value="Unassembled WGS sequence"/>
</dbReference>
<reference evidence="1" key="1">
    <citation type="submission" date="2023-04" db="EMBL/GenBank/DDBJ databases">
        <title>Ambrosiozyma monospora NBRC 1965.</title>
        <authorList>
            <person name="Ichikawa N."/>
            <person name="Sato H."/>
            <person name="Tonouchi N."/>
        </authorList>
    </citation>
    <scope>NUCLEOTIDE SEQUENCE</scope>
    <source>
        <strain evidence="1">NBRC 1965</strain>
    </source>
</reference>
<comment type="caution">
    <text evidence="1">The sequence shown here is derived from an EMBL/GenBank/DDBJ whole genome shotgun (WGS) entry which is preliminary data.</text>
</comment>
<evidence type="ECO:0000313" key="2">
    <source>
        <dbReference type="Proteomes" id="UP001165063"/>
    </source>
</evidence>
<accession>A0A9W7DJ29</accession>